<feature type="domain" description="DXP reductoisomerase C-terminal" evidence="16">
    <location>
        <begin position="266"/>
        <end position="381"/>
    </location>
</feature>
<feature type="domain" description="1-deoxy-D-xylulose 5-phosphate reductoisomerase C-terminal" evidence="15">
    <location>
        <begin position="146"/>
        <end position="234"/>
    </location>
</feature>
<feature type="binding site" evidence="13">
    <location>
        <position position="223"/>
    </location>
    <ligand>
        <name>1-deoxy-D-xylulose 5-phosphate</name>
        <dbReference type="ChEBI" id="CHEBI:57792"/>
    </ligand>
</feature>
<dbReference type="InterPro" id="IPR013644">
    <property type="entry name" value="DXP_reductoisomerase_C"/>
</dbReference>
<dbReference type="Gene3D" id="3.40.50.720">
    <property type="entry name" value="NAD(P)-binding Rossmann-like Domain"/>
    <property type="match status" value="1"/>
</dbReference>
<dbReference type="GO" id="GO:0030145">
    <property type="term" value="F:manganese ion binding"/>
    <property type="evidence" value="ECO:0007669"/>
    <property type="project" value="TreeGrafter"/>
</dbReference>
<dbReference type="NCBIfam" id="TIGR00243">
    <property type="entry name" value="Dxr"/>
    <property type="match status" value="1"/>
</dbReference>
<dbReference type="HAMAP" id="MF_00183">
    <property type="entry name" value="DXP_reductoisom"/>
    <property type="match status" value="1"/>
</dbReference>
<keyword evidence="13" id="KW-0460">Magnesium</keyword>
<feature type="domain" description="1-deoxy-D-xylulose 5-phosphate reductoisomerase N-terminal" evidence="14">
    <location>
        <begin position="4"/>
        <end position="132"/>
    </location>
</feature>
<keyword evidence="8 13" id="KW-0464">Manganese</keyword>
<evidence type="ECO:0000256" key="4">
    <source>
        <dbReference type="ARBA" id="ARBA00012366"/>
    </source>
</evidence>
<feature type="binding site" evidence="13">
    <location>
        <position position="210"/>
    </location>
    <ligand>
        <name>NADPH</name>
        <dbReference type="ChEBI" id="CHEBI:57783"/>
    </ligand>
</feature>
<comment type="similarity">
    <text evidence="3 13">Belongs to the DXR family.</text>
</comment>
<evidence type="ECO:0000259" key="16">
    <source>
        <dbReference type="Pfam" id="PF13288"/>
    </source>
</evidence>
<dbReference type="PROSITE" id="PS51257">
    <property type="entry name" value="PROKAR_LIPOPROTEIN"/>
    <property type="match status" value="1"/>
</dbReference>
<keyword evidence="5 13" id="KW-0479">Metal-binding</keyword>
<feature type="binding site" evidence="13">
    <location>
        <position position="12"/>
    </location>
    <ligand>
        <name>NADPH</name>
        <dbReference type="ChEBI" id="CHEBI:57783"/>
    </ligand>
</feature>
<dbReference type="EC" id="1.1.1.267" evidence="4 13"/>
<feature type="binding site" evidence="13">
    <location>
        <position position="226"/>
    </location>
    <ligand>
        <name>1-deoxy-D-xylulose 5-phosphate</name>
        <dbReference type="ChEBI" id="CHEBI:57792"/>
    </ligand>
</feature>
<evidence type="ECO:0000256" key="3">
    <source>
        <dbReference type="ARBA" id="ARBA00006825"/>
    </source>
</evidence>
<dbReference type="Pfam" id="PF13288">
    <property type="entry name" value="DXPR_C"/>
    <property type="match status" value="1"/>
</dbReference>
<feature type="binding site" evidence="13">
    <location>
        <position position="151"/>
    </location>
    <ligand>
        <name>1-deoxy-D-xylulose 5-phosphate</name>
        <dbReference type="ChEBI" id="CHEBI:57792"/>
    </ligand>
</feature>
<dbReference type="InterPro" id="IPR036291">
    <property type="entry name" value="NAD(P)-bd_dom_sf"/>
</dbReference>
<feature type="binding site" evidence="13">
    <location>
        <position position="152"/>
    </location>
    <ligand>
        <name>Mn(2+)</name>
        <dbReference type="ChEBI" id="CHEBI:29035"/>
    </ligand>
</feature>
<dbReference type="FunFam" id="1.10.1740.10:FF:000004">
    <property type="entry name" value="1-deoxy-D-xylulose 5-phosphate reductoisomerase"/>
    <property type="match status" value="1"/>
</dbReference>
<dbReference type="Pfam" id="PF02670">
    <property type="entry name" value="DXP_reductoisom"/>
    <property type="match status" value="1"/>
</dbReference>
<dbReference type="InterPro" id="IPR036169">
    <property type="entry name" value="DXPR_C_sf"/>
</dbReference>
<keyword evidence="17" id="KW-0413">Isomerase</keyword>
<evidence type="ECO:0000259" key="15">
    <source>
        <dbReference type="Pfam" id="PF08436"/>
    </source>
</evidence>
<accession>A0A2V1GS83</accession>
<dbReference type="Gene3D" id="1.10.1740.10">
    <property type="match status" value="1"/>
</dbReference>
<dbReference type="SUPFAM" id="SSF55347">
    <property type="entry name" value="Glyceraldehyde-3-phosphate dehydrogenase-like, C-terminal domain"/>
    <property type="match status" value="1"/>
</dbReference>
<comment type="cofactor">
    <cofactor evidence="13">
        <name>Mg(2+)</name>
        <dbReference type="ChEBI" id="CHEBI:18420"/>
    </cofactor>
    <cofactor evidence="13">
        <name>Mn(2+)</name>
        <dbReference type="ChEBI" id="CHEBI:29035"/>
    </cofactor>
</comment>
<comment type="function">
    <text evidence="11 13">Catalyzes the NADPH-dependent rearrangement and reduction of 1-deoxy-D-xylulose-5-phosphate (DXP) to 2-C-methyl-D-erythritol 4-phosphate (MEP).</text>
</comment>
<evidence type="ECO:0000313" key="18">
    <source>
        <dbReference type="Proteomes" id="UP000244906"/>
    </source>
</evidence>
<dbReference type="EMBL" id="QDDL01000011">
    <property type="protein sequence ID" value="PVZ64908.1"/>
    <property type="molecule type" value="Genomic_DNA"/>
</dbReference>
<dbReference type="Proteomes" id="UP000244906">
    <property type="component" value="Unassembled WGS sequence"/>
</dbReference>
<dbReference type="SUPFAM" id="SSF51735">
    <property type="entry name" value="NAD(P)-binding Rossmann-fold domains"/>
    <property type="match status" value="1"/>
</dbReference>
<keyword evidence="18" id="KW-1185">Reference proteome</keyword>
<comment type="cofactor">
    <cofactor evidence="1">
        <name>Co(2+)</name>
        <dbReference type="ChEBI" id="CHEBI:48828"/>
    </cofactor>
</comment>
<gene>
    <name evidence="13" type="primary">dxr</name>
    <name evidence="17" type="ORF">DC094_18760</name>
</gene>
<evidence type="ECO:0000256" key="5">
    <source>
        <dbReference type="ARBA" id="ARBA00022723"/>
    </source>
</evidence>
<comment type="caution">
    <text evidence="13">Lacks conserved residue(s) required for the propagation of feature annotation.</text>
</comment>
<evidence type="ECO:0000259" key="14">
    <source>
        <dbReference type="Pfam" id="PF02670"/>
    </source>
</evidence>
<dbReference type="InterPro" id="IPR003821">
    <property type="entry name" value="DXP_reductoisomerase"/>
</dbReference>
<evidence type="ECO:0000256" key="9">
    <source>
        <dbReference type="ARBA" id="ARBA00023229"/>
    </source>
</evidence>
<sequence length="394" mass="42680">MRQIAILGATGSIGCSTLDVLARYPDVYRVAALTGHSNLERLLEQCRKFRPDYVVVTGDHNLQNFTDQLRKCRLPCELLHGAEGLDYVAALPQVDTVVAAIVGAAGLSSSLEAVRAGKRVLLANKESLVMSGELFMAEARENGALLLPVDSEHNAIFQCLPGDGKCGVRPEGVRRLLLTASGGPFLNTPLDQLESVTPDQACAHPNWSMGRKISVDSATMMNKGLELIEACHLFSMPPQEIDIVIHPQSVIHSMVEYFDGSVLSQMGNPDMRTPIAHALSWPNRVESGVDWLDLVKTGSLEFHAPDLDRFPALRIAADAAAAGGAMPVALNAANEIAVEAFLQQKIGFLDIARVADKVLAKTEQWTPSSLDQVLSVDQQSRIYANEIAEQLCKH</sequence>
<dbReference type="NCBIfam" id="NF009114">
    <property type="entry name" value="PRK12464.1"/>
    <property type="match status" value="1"/>
</dbReference>
<feature type="binding site" evidence="13">
    <location>
        <position position="217"/>
    </location>
    <ligand>
        <name>1-deoxy-D-xylulose 5-phosphate</name>
        <dbReference type="ChEBI" id="CHEBI:57792"/>
    </ligand>
</feature>
<evidence type="ECO:0000256" key="1">
    <source>
        <dbReference type="ARBA" id="ARBA00001941"/>
    </source>
</evidence>
<protein>
    <recommendedName>
        <fullName evidence="12 13">1-deoxy-D-xylulose 5-phosphate reductoisomerase</fullName>
        <shortName evidence="13">DXP reductoisomerase</shortName>
        <ecNumber evidence="4 13">1.1.1.267</ecNumber>
    </recommendedName>
    <alternativeName>
        <fullName evidence="13">1-deoxyxylulose-5-phosphate reductoisomerase</fullName>
    </alternativeName>
    <alternativeName>
        <fullName evidence="13">2-C-methyl-D-erythritol 4-phosphate synthase</fullName>
    </alternativeName>
</protein>
<evidence type="ECO:0000256" key="8">
    <source>
        <dbReference type="ARBA" id="ARBA00023211"/>
    </source>
</evidence>
<dbReference type="NCBIfam" id="NF003938">
    <property type="entry name" value="PRK05447.1-1"/>
    <property type="match status" value="1"/>
</dbReference>
<dbReference type="OrthoDB" id="9806546at2"/>
<dbReference type="RefSeq" id="WP_116688662.1">
    <property type="nucleotide sequence ID" value="NZ_CAWNYD010000011.1"/>
</dbReference>
<reference evidence="17 18" key="1">
    <citation type="submission" date="2018-04" db="EMBL/GenBank/DDBJ databases">
        <title>Thalassorhabdus spongiae gen. nov., sp. nov., isolated from a marine sponge in South-West Iceland.</title>
        <authorList>
            <person name="Knobloch S."/>
            <person name="Daussin A."/>
            <person name="Johannsson R."/>
            <person name="Marteinsson V.T."/>
        </authorList>
    </citation>
    <scope>NUCLEOTIDE SEQUENCE [LARGE SCALE GENOMIC DNA]</scope>
    <source>
        <strain evidence="17 18">Hp12</strain>
    </source>
</reference>
<proteinExistence type="inferred from homology"/>
<dbReference type="InterPro" id="IPR026877">
    <property type="entry name" value="DXPR_C"/>
</dbReference>
<evidence type="ECO:0000256" key="10">
    <source>
        <dbReference type="ARBA" id="ARBA00048543"/>
    </source>
</evidence>
<evidence type="ECO:0000256" key="11">
    <source>
        <dbReference type="ARBA" id="ARBA00054845"/>
    </source>
</evidence>
<name>A0A2V1GS83_9GAMM</name>
<dbReference type="GO" id="GO:0070402">
    <property type="term" value="F:NADPH binding"/>
    <property type="evidence" value="ECO:0007669"/>
    <property type="project" value="InterPro"/>
</dbReference>
<feature type="binding site" evidence="13">
    <location>
        <position position="150"/>
    </location>
    <ligand>
        <name>Mn(2+)</name>
        <dbReference type="ChEBI" id="CHEBI:29035"/>
    </ligand>
</feature>
<comment type="caution">
    <text evidence="17">The sequence shown here is derived from an EMBL/GenBank/DDBJ whole genome shotgun (WGS) entry which is preliminary data.</text>
</comment>
<keyword evidence="9 13" id="KW-0414">Isoprene biosynthesis</keyword>
<feature type="binding site" evidence="13">
    <location>
        <position position="10"/>
    </location>
    <ligand>
        <name>NADPH</name>
        <dbReference type="ChEBI" id="CHEBI:57783"/>
    </ligand>
</feature>
<feature type="binding site" evidence="13">
    <location>
        <position position="222"/>
    </location>
    <ligand>
        <name>1-deoxy-D-xylulose 5-phosphate</name>
        <dbReference type="ChEBI" id="CHEBI:57792"/>
    </ligand>
</feature>
<dbReference type="PANTHER" id="PTHR30525">
    <property type="entry name" value="1-DEOXY-D-XYLULOSE 5-PHOSPHATE REDUCTOISOMERASE"/>
    <property type="match status" value="1"/>
</dbReference>
<evidence type="ECO:0000256" key="13">
    <source>
        <dbReference type="HAMAP-Rule" id="MF_00183"/>
    </source>
</evidence>
<feature type="binding site" evidence="13">
    <location>
        <position position="13"/>
    </location>
    <ligand>
        <name>NADPH</name>
        <dbReference type="ChEBI" id="CHEBI:57783"/>
    </ligand>
</feature>
<feature type="binding site" evidence="13">
    <location>
        <position position="181"/>
    </location>
    <ligand>
        <name>1-deoxy-D-xylulose 5-phosphate</name>
        <dbReference type="ChEBI" id="CHEBI:57792"/>
    </ligand>
</feature>
<keyword evidence="6 13" id="KW-0521">NADP</keyword>
<dbReference type="AlphaFoldDB" id="A0A2V1GS83"/>
<dbReference type="GO" id="GO:0016853">
    <property type="term" value="F:isomerase activity"/>
    <property type="evidence" value="ECO:0007669"/>
    <property type="project" value="UniProtKB-KW"/>
</dbReference>
<comment type="pathway">
    <text evidence="2 13">Isoprenoid biosynthesis; isopentenyl diphosphate biosynthesis via DXP pathway; isopentenyl diphosphate from 1-deoxy-D-xylulose 5-phosphate: step 1/6.</text>
</comment>
<feature type="binding site" evidence="13">
    <location>
        <position position="124"/>
    </location>
    <ligand>
        <name>NADPH</name>
        <dbReference type="ChEBI" id="CHEBI:57783"/>
    </ligand>
</feature>
<feature type="binding site" evidence="13">
    <location>
        <position position="11"/>
    </location>
    <ligand>
        <name>NADPH</name>
        <dbReference type="ChEBI" id="CHEBI:57783"/>
    </ligand>
</feature>
<feature type="binding site" evidence="13">
    <location>
        <position position="125"/>
    </location>
    <ligand>
        <name>1-deoxy-D-xylulose 5-phosphate</name>
        <dbReference type="ChEBI" id="CHEBI:57792"/>
    </ligand>
</feature>
<keyword evidence="7 13" id="KW-0560">Oxidoreductase</keyword>
<organism evidence="17 18">
    <name type="scientific">Pelagibaculum spongiae</name>
    <dbReference type="NCBI Taxonomy" id="2080658"/>
    <lineage>
        <taxon>Bacteria</taxon>
        <taxon>Pseudomonadati</taxon>
        <taxon>Pseudomonadota</taxon>
        <taxon>Gammaproteobacteria</taxon>
        <taxon>Oceanospirillales</taxon>
        <taxon>Pelagibaculum</taxon>
    </lineage>
</organism>
<feature type="binding site" evidence="13">
    <location>
        <position position="226"/>
    </location>
    <ligand>
        <name>Mn(2+)</name>
        <dbReference type="ChEBI" id="CHEBI:29035"/>
    </ligand>
</feature>
<dbReference type="GO" id="GO:0051484">
    <property type="term" value="P:isopentenyl diphosphate biosynthetic process, methylerythritol 4-phosphate pathway involved in terpenoid biosynthetic process"/>
    <property type="evidence" value="ECO:0007669"/>
    <property type="project" value="TreeGrafter"/>
</dbReference>
<comment type="catalytic activity">
    <reaction evidence="10">
        <text>2-C-methyl-D-erythritol 4-phosphate + NADP(+) = 1-deoxy-D-xylulose 5-phosphate + NADPH + H(+)</text>
        <dbReference type="Rhea" id="RHEA:13717"/>
        <dbReference type="ChEBI" id="CHEBI:15378"/>
        <dbReference type="ChEBI" id="CHEBI:57783"/>
        <dbReference type="ChEBI" id="CHEBI:57792"/>
        <dbReference type="ChEBI" id="CHEBI:58262"/>
        <dbReference type="ChEBI" id="CHEBI:58349"/>
        <dbReference type="EC" id="1.1.1.267"/>
    </reaction>
    <physiologicalReaction direction="right-to-left" evidence="10">
        <dbReference type="Rhea" id="RHEA:13719"/>
    </physiologicalReaction>
</comment>
<evidence type="ECO:0000256" key="2">
    <source>
        <dbReference type="ARBA" id="ARBA00005094"/>
    </source>
</evidence>
<evidence type="ECO:0000256" key="12">
    <source>
        <dbReference type="ARBA" id="ARBA00071224"/>
    </source>
</evidence>
<dbReference type="FunFam" id="3.40.50.720:FF:000045">
    <property type="entry name" value="1-deoxy-D-xylulose 5-phosphate reductoisomerase"/>
    <property type="match status" value="1"/>
</dbReference>
<feature type="binding site" evidence="13">
    <location>
        <position position="204"/>
    </location>
    <ligand>
        <name>1-deoxy-D-xylulose 5-phosphate</name>
        <dbReference type="ChEBI" id="CHEBI:57792"/>
    </ligand>
</feature>
<dbReference type="UniPathway" id="UPA00056">
    <property type="reaction ID" value="UER00092"/>
</dbReference>
<dbReference type="Pfam" id="PF08436">
    <property type="entry name" value="DXP_redisom_C"/>
    <property type="match status" value="1"/>
</dbReference>
<evidence type="ECO:0000256" key="6">
    <source>
        <dbReference type="ARBA" id="ARBA00022857"/>
    </source>
</evidence>
<feature type="binding site" evidence="13">
    <location>
        <position position="38"/>
    </location>
    <ligand>
        <name>NADPH</name>
        <dbReference type="ChEBI" id="CHEBI:57783"/>
    </ligand>
</feature>
<evidence type="ECO:0000313" key="17">
    <source>
        <dbReference type="EMBL" id="PVZ64908.1"/>
    </source>
</evidence>
<dbReference type="SUPFAM" id="SSF69055">
    <property type="entry name" value="1-deoxy-D-xylulose-5-phosphate reductoisomerase, C-terminal domain"/>
    <property type="match status" value="1"/>
</dbReference>
<dbReference type="GO" id="GO:0030604">
    <property type="term" value="F:1-deoxy-D-xylulose-5-phosphate reductoisomerase activity"/>
    <property type="evidence" value="ECO:0007669"/>
    <property type="project" value="UniProtKB-UniRule"/>
</dbReference>
<dbReference type="PIRSF" id="PIRSF006205">
    <property type="entry name" value="Dxp_reductismrs"/>
    <property type="match status" value="1"/>
</dbReference>
<dbReference type="PANTHER" id="PTHR30525:SF0">
    <property type="entry name" value="1-DEOXY-D-XYLULOSE 5-PHOSPHATE REDUCTOISOMERASE, CHLOROPLASTIC"/>
    <property type="match status" value="1"/>
</dbReference>
<evidence type="ECO:0000256" key="7">
    <source>
        <dbReference type="ARBA" id="ARBA00023002"/>
    </source>
</evidence>
<dbReference type="InterPro" id="IPR013512">
    <property type="entry name" value="DXP_reductoisomerase_N"/>
</dbReference>
<feature type="binding site" evidence="13">
    <location>
        <position position="126"/>
    </location>
    <ligand>
        <name>NADPH</name>
        <dbReference type="ChEBI" id="CHEBI:57783"/>
    </ligand>
</feature>
<feature type="binding site" evidence="13">
    <location>
        <position position="152"/>
    </location>
    <ligand>
        <name>1-deoxy-D-xylulose 5-phosphate</name>
        <dbReference type="ChEBI" id="CHEBI:57792"/>
    </ligand>
</feature>